<name>A0ABT4EZ60_9BACI</name>
<feature type="transmembrane region" description="Helical" evidence="1">
    <location>
        <begin position="104"/>
        <end position="130"/>
    </location>
</feature>
<keyword evidence="1" id="KW-0472">Membrane</keyword>
<keyword evidence="3" id="KW-1185">Reference proteome</keyword>
<comment type="caution">
    <text evidence="2">The sequence shown here is derived from an EMBL/GenBank/DDBJ whole genome shotgun (WGS) entry which is preliminary data.</text>
</comment>
<dbReference type="EMBL" id="JAMDMH010000009">
    <property type="protein sequence ID" value="MCY9575090.1"/>
    <property type="molecule type" value="Genomic_DNA"/>
</dbReference>
<dbReference type="Proteomes" id="UP001527057">
    <property type="component" value="Unassembled WGS sequence"/>
</dbReference>
<dbReference type="RefSeq" id="WP_197226191.1">
    <property type="nucleotide sequence ID" value="NZ_JAMDMH010000009.1"/>
</dbReference>
<evidence type="ECO:0000313" key="3">
    <source>
        <dbReference type="Proteomes" id="UP001527057"/>
    </source>
</evidence>
<evidence type="ECO:0000313" key="2">
    <source>
        <dbReference type="EMBL" id="MCY9575090.1"/>
    </source>
</evidence>
<reference evidence="2 3" key="1">
    <citation type="submission" date="2022-05" db="EMBL/GenBank/DDBJ databases">
        <title>Genome Sequencing of Bee-Associated Microbes.</title>
        <authorList>
            <person name="Dunlap C."/>
        </authorList>
    </citation>
    <scope>NUCLEOTIDE SEQUENCE [LARGE SCALE GENOMIC DNA]</scope>
    <source>
        <strain evidence="2 3">CBP-1093</strain>
    </source>
</reference>
<dbReference type="Pfam" id="PF01944">
    <property type="entry name" value="SpoIIM"/>
    <property type="match status" value="1"/>
</dbReference>
<accession>A0ABT4EZ60</accession>
<sequence length="173" mass="19089">MNGLIGVLKRWKNIYFFFIIVFVVGVFIGLLFREDDIGQANPESVFYASIFLNNIDVGLLCLIGGLCTGGSIPIFVMLMNGYIVGNTIDSLIVNGNIESLITGLLPHFFIEIFGLLSFSVLGTFTGVIFLKFLKREICKINYLTMLIDGSIILVVAIVALFFGAIIEDFVSRV</sequence>
<dbReference type="InterPro" id="IPR002798">
    <property type="entry name" value="SpoIIM-like"/>
</dbReference>
<evidence type="ECO:0000256" key="1">
    <source>
        <dbReference type="SAM" id="Phobius"/>
    </source>
</evidence>
<gene>
    <name evidence="2" type="ORF">M5W27_04430</name>
</gene>
<keyword evidence="1" id="KW-1133">Transmembrane helix</keyword>
<keyword evidence="1" id="KW-0812">Transmembrane</keyword>
<proteinExistence type="predicted"/>
<organism evidence="2 3">
    <name type="scientific">Bacillus xiamenensis</name>
    <dbReference type="NCBI Taxonomy" id="1178537"/>
    <lineage>
        <taxon>Bacteria</taxon>
        <taxon>Bacillati</taxon>
        <taxon>Bacillota</taxon>
        <taxon>Bacilli</taxon>
        <taxon>Bacillales</taxon>
        <taxon>Bacillaceae</taxon>
        <taxon>Bacillus</taxon>
    </lineage>
</organism>
<feature type="transmembrane region" description="Helical" evidence="1">
    <location>
        <begin position="142"/>
        <end position="166"/>
    </location>
</feature>
<feature type="transmembrane region" description="Helical" evidence="1">
    <location>
        <begin position="14"/>
        <end position="32"/>
    </location>
</feature>
<protein>
    <submittedName>
        <fullName evidence="2">Stage II sporulation protein M</fullName>
    </submittedName>
</protein>